<dbReference type="WBParaSite" id="ES5_v2.g13538.t1">
    <property type="protein sequence ID" value="ES5_v2.g13538.t1"/>
    <property type="gene ID" value="ES5_v2.g13538"/>
</dbReference>
<reference evidence="2" key="1">
    <citation type="submission" date="2022-11" db="UniProtKB">
        <authorList>
            <consortium name="WormBaseParasite"/>
        </authorList>
    </citation>
    <scope>IDENTIFICATION</scope>
</reference>
<organism evidence="1 2">
    <name type="scientific">Panagrolaimus sp. ES5</name>
    <dbReference type="NCBI Taxonomy" id="591445"/>
    <lineage>
        <taxon>Eukaryota</taxon>
        <taxon>Metazoa</taxon>
        <taxon>Ecdysozoa</taxon>
        <taxon>Nematoda</taxon>
        <taxon>Chromadorea</taxon>
        <taxon>Rhabditida</taxon>
        <taxon>Tylenchina</taxon>
        <taxon>Panagrolaimomorpha</taxon>
        <taxon>Panagrolaimoidea</taxon>
        <taxon>Panagrolaimidae</taxon>
        <taxon>Panagrolaimus</taxon>
    </lineage>
</organism>
<accession>A0AC34F8B5</accession>
<evidence type="ECO:0000313" key="1">
    <source>
        <dbReference type="Proteomes" id="UP000887579"/>
    </source>
</evidence>
<name>A0AC34F8B5_9BILA</name>
<proteinExistence type="predicted"/>
<protein>
    <submittedName>
        <fullName evidence="2">Uncharacterized protein</fullName>
    </submittedName>
</protein>
<evidence type="ECO:0000313" key="2">
    <source>
        <dbReference type="WBParaSite" id="ES5_v2.g13538.t1"/>
    </source>
</evidence>
<sequence>MSSQSPITIETNAQQALITIAASLSDTEKDALGYKIGDLIQTCIINGVPCNIERDFTSIYDVDYGFCYTFNYASIYNTTQMGSNHGLKMVVLSDINEYIATSSEQGIKVVVHYQEESPFPNGLVSRLDAPYGICNSLDKLKELNQPFYFNGTYTVEGCYRSCFQQKVSIACNCSDPRFPLPTDLSTSFCKISDIQKYNCYEKYIEDNGDYYNVEDCSCAISCDETTFNSAVYYSNWPYGTFFHQALCTNATLMNGTNCQKYYRENGVSVQVSYARLGYETLEEEPVNTAFDLFNNLAGNTGLWIGFSAITAAELILVFAQICLWICTPWELKEVPSCRQRNFPEPETDSETSTEETNSTAAIMGAGSAAGNFGAFSNLLNSSMNKPAHLMAPKSFPNDLRRRHHGLMVADPSSIFESIKPVSHVDVYDSQLINPTPVHSTVNEVAPEI</sequence>
<dbReference type="Proteomes" id="UP000887579">
    <property type="component" value="Unplaced"/>
</dbReference>